<accession>A0ABZ3J667</accession>
<keyword evidence="2" id="KW-0560">Oxidoreductase</keyword>
<dbReference type="InterPro" id="IPR036188">
    <property type="entry name" value="FAD/NAD-bd_sf"/>
</dbReference>
<evidence type="ECO:0000313" key="6">
    <source>
        <dbReference type="Proteomes" id="UP000216052"/>
    </source>
</evidence>
<feature type="region of interest" description="Disordered" evidence="3">
    <location>
        <begin position="64"/>
        <end position="85"/>
    </location>
</feature>
<dbReference type="SUPFAM" id="SSF51905">
    <property type="entry name" value="FAD/NAD(P)-binding domain"/>
    <property type="match status" value="1"/>
</dbReference>
<evidence type="ECO:0000259" key="4">
    <source>
        <dbReference type="Pfam" id="PF00890"/>
    </source>
</evidence>
<evidence type="ECO:0000256" key="3">
    <source>
        <dbReference type="SAM" id="MobiDB-lite"/>
    </source>
</evidence>
<dbReference type="Pfam" id="PF00890">
    <property type="entry name" value="FAD_binding_2"/>
    <property type="match status" value="1"/>
</dbReference>
<gene>
    <name evidence="5" type="ORF">SPACI_039450</name>
</gene>
<feature type="compositionally biased region" description="Basic and acidic residues" evidence="3">
    <location>
        <begin position="69"/>
        <end position="78"/>
    </location>
</feature>
<dbReference type="InterPro" id="IPR003953">
    <property type="entry name" value="FAD-dep_OxRdtase_2_FAD-bd"/>
</dbReference>
<protein>
    <recommendedName>
        <fullName evidence="4">FAD-dependent oxidoreductase 2 FAD-binding domain-containing protein</fullName>
    </recommendedName>
</protein>
<name>A0ABZ3J667_SPOA4</name>
<dbReference type="Gene3D" id="3.50.50.60">
    <property type="entry name" value="FAD/NAD(P)-binding domain"/>
    <property type="match status" value="1"/>
</dbReference>
<evidence type="ECO:0000256" key="2">
    <source>
        <dbReference type="ARBA" id="ARBA00023002"/>
    </source>
</evidence>
<organism evidence="5 6">
    <name type="scientific">Sporomusa acidovorans (strain ATCC 49682 / DSM 3132 / Mol)</name>
    <dbReference type="NCBI Taxonomy" id="1123286"/>
    <lineage>
        <taxon>Bacteria</taxon>
        <taxon>Bacillati</taxon>
        <taxon>Bacillota</taxon>
        <taxon>Negativicutes</taxon>
        <taxon>Selenomonadales</taxon>
        <taxon>Sporomusaceae</taxon>
        <taxon>Sporomusa</taxon>
    </lineage>
</organism>
<sequence>MSRVIDTDVLVVGGGGAGFRAAIGARMKDVRVMLLSKGPLARCGATPMAGADFTLDGNSMSKIPGLKGDPNDSPEKVLNDIVTQG</sequence>
<evidence type="ECO:0000313" key="5">
    <source>
        <dbReference type="EMBL" id="XFO73838.1"/>
    </source>
</evidence>
<dbReference type="EMBL" id="CP155571">
    <property type="protein sequence ID" value="XFO73838.1"/>
    <property type="molecule type" value="Genomic_DNA"/>
</dbReference>
<reference evidence="5" key="1">
    <citation type="submission" date="2024-05" db="EMBL/GenBank/DDBJ databases">
        <title>Isolation and characterization of Sporomusa carbonis sp. nov., a carboxydotrophic hydrogenogen in the genus of Sporomusa isolated from a charcoal burning pile.</title>
        <authorList>
            <person name="Boeer T."/>
            <person name="Rosenbaum F."/>
            <person name="Eysell L."/>
            <person name="Mueller V."/>
            <person name="Daniel R."/>
            <person name="Poehlein A."/>
        </authorList>
    </citation>
    <scope>NUCLEOTIDE SEQUENCE [LARGE SCALE GENOMIC DNA]</scope>
    <source>
        <strain evidence="5">DSM 3132</strain>
    </source>
</reference>
<dbReference type="Proteomes" id="UP000216052">
    <property type="component" value="Chromosome"/>
</dbReference>
<feature type="domain" description="FAD-dependent oxidoreductase 2 FAD-binding" evidence="4">
    <location>
        <begin position="8"/>
        <end position="83"/>
    </location>
</feature>
<keyword evidence="1" id="KW-0285">Flavoprotein</keyword>
<proteinExistence type="predicted"/>
<evidence type="ECO:0000256" key="1">
    <source>
        <dbReference type="ARBA" id="ARBA00022630"/>
    </source>
</evidence>
<keyword evidence="6" id="KW-1185">Reference proteome</keyword>
<dbReference type="RefSeq" id="WP_211285163.1">
    <property type="nucleotide sequence ID" value="NZ_CP155571.1"/>
</dbReference>